<keyword evidence="2" id="KW-1185">Reference proteome</keyword>
<dbReference type="AlphaFoldDB" id="A0A6M1U829"/>
<organism evidence="1 2">
    <name type="scientific">Paragemmobacter kunshanensis</name>
    <dbReference type="NCBI Taxonomy" id="2583234"/>
    <lineage>
        <taxon>Bacteria</taxon>
        <taxon>Pseudomonadati</taxon>
        <taxon>Pseudomonadota</taxon>
        <taxon>Alphaproteobacteria</taxon>
        <taxon>Rhodobacterales</taxon>
        <taxon>Paracoccaceae</taxon>
        <taxon>Paragemmobacter</taxon>
    </lineage>
</organism>
<reference evidence="1 2" key="1">
    <citation type="submission" date="2020-02" db="EMBL/GenBank/DDBJ databases">
        <title>Rhodobacter translucens sp. nov., a novel bacterium isolated from activated sludge.</title>
        <authorList>
            <person name="Liu J."/>
        </authorList>
    </citation>
    <scope>NUCLEOTIDE SEQUENCE [LARGE SCALE GENOMIC DNA]</scope>
    <source>
        <strain evidence="1 2">HX-7-19</strain>
    </source>
</reference>
<dbReference type="Proteomes" id="UP000474758">
    <property type="component" value="Unassembled WGS sequence"/>
</dbReference>
<protein>
    <submittedName>
        <fullName evidence="1">Uncharacterized protein</fullName>
    </submittedName>
</protein>
<name>A0A6M1U829_9RHOB</name>
<comment type="caution">
    <text evidence="1">The sequence shown here is derived from an EMBL/GenBank/DDBJ whole genome shotgun (WGS) entry which is preliminary data.</text>
</comment>
<dbReference type="RefSeq" id="WP_165049712.1">
    <property type="nucleotide sequence ID" value="NZ_JAALFE010000008.1"/>
</dbReference>
<accession>A0A6M1U829</accession>
<gene>
    <name evidence="1" type="ORF">G5V65_10375</name>
</gene>
<evidence type="ECO:0000313" key="2">
    <source>
        <dbReference type="Proteomes" id="UP000474758"/>
    </source>
</evidence>
<evidence type="ECO:0000313" key="1">
    <source>
        <dbReference type="EMBL" id="NGQ91303.1"/>
    </source>
</evidence>
<dbReference type="EMBL" id="JAALFE010000008">
    <property type="protein sequence ID" value="NGQ91303.1"/>
    <property type="molecule type" value="Genomic_DNA"/>
</dbReference>
<sequence length="257" mass="29557">MQISVTYDRPEDGPRSGPVQVGWFLASDKGAVLYDAPERLVSRQVNRAHAKSASRCPAVIQMESRYFVVKCPFDLHIGFTRDEKGKAVLVNRASTASPIRSNKLNEVLTLVSEPEWRYPDRPTVQLHLPYCFIADEPVWMTQIGTFAHYRKDPLPGTIFGGRFQLNLWPRPLMWAFEWHEPEKDILLKRGEPLFYCQFEHEGPDRPVQMIEADKTPELTAYMEKISGVVNYVNQTFSLMKAAEQLRPPRLLKPKDRG</sequence>
<proteinExistence type="predicted"/>